<reference evidence="8" key="1">
    <citation type="submission" date="2020-10" db="EMBL/GenBank/DDBJ databases">
        <title>Unveiling of a novel bifunctional photoreceptor, Dualchrome1, isolated from a cosmopolitan green alga.</title>
        <authorList>
            <person name="Suzuki S."/>
            <person name="Kawachi M."/>
        </authorList>
    </citation>
    <scope>NUCLEOTIDE SEQUENCE</scope>
    <source>
        <strain evidence="8">NIES 2893</strain>
    </source>
</reference>
<dbReference type="GO" id="GO:0005874">
    <property type="term" value="C:microtubule"/>
    <property type="evidence" value="ECO:0007669"/>
    <property type="project" value="UniProtKB-KW"/>
</dbReference>
<dbReference type="SUPFAM" id="SSF52490">
    <property type="entry name" value="Tubulin nucleotide-binding domain-like"/>
    <property type="match status" value="1"/>
</dbReference>
<keyword evidence="2 5" id="KW-0493">Microtubule</keyword>
<feature type="domain" description="Tubulin/FtsZ GTPase" evidence="6">
    <location>
        <begin position="65"/>
        <end position="267"/>
    </location>
</feature>
<dbReference type="InterPro" id="IPR008280">
    <property type="entry name" value="Tub_FtsZ_C"/>
</dbReference>
<dbReference type="SUPFAM" id="SSF55307">
    <property type="entry name" value="Tubulin C-terminal domain-like"/>
    <property type="match status" value="1"/>
</dbReference>
<dbReference type="Gene3D" id="3.40.50.1440">
    <property type="entry name" value="Tubulin/FtsZ, GTPase domain"/>
    <property type="match status" value="1"/>
</dbReference>
<keyword evidence="9" id="KW-1185">Reference proteome</keyword>
<feature type="domain" description="Tubulin/FtsZ 2-layer sandwich" evidence="7">
    <location>
        <begin position="269"/>
        <end position="427"/>
    </location>
</feature>
<evidence type="ECO:0000259" key="7">
    <source>
        <dbReference type="SMART" id="SM00865"/>
    </source>
</evidence>
<keyword evidence="3 5" id="KW-0547">Nucleotide-binding</keyword>
<dbReference type="InterPro" id="IPR018316">
    <property type="entry name" value="Tubulin/FtsZ_2-layer-sand-dom"/>
</dbReference>
<dbReference type="GO" id="GO:0005525">
    <property type="term" value="F:GTP binding"/>
    <property type="evidence" value="ECO:0007669"/>
    <property type="project" value="UniProtKB-UniRule"/>
</dbReference>
<sequence>MPRELVTLQVGQAGNQVACRFWELALHEHAAHSSLYGDAISTIFANVDARGQAIPLSSGPSLSPSCPIFSLRARAVLVDMEESVTAAILRGKLREIFSGPPVIAGSGGSGNNWAQGFVEHGPAKRDVILDAVRRQVEDCDSLQGFLMMHSLGGGTGSGVGSYLLTALADEYPEAYRISAPIFPSGDDDVVTSPYNALLAASKLVEAADCVVPLDNAALLRTVESTSATTTPVSSGGSKSTGGKPFTAMNTAAATALLGLTAPVRFPGSLNVDLGELATNLVPYPRLHFLSASCVPSTTNTSASTASAAVAARSSSSHVRASGASRTRELTADAMYRACLQPAHQLNSHVDPMRGTNLAVALLHRGDASLDDAERGVRYLRSKCRMVSWNPHGFKVGLCSVPPIGYERSLCMLSNNCSVHGGLTSLSDRFQMLWKRRSYAHHYTNYLSEADIEAAHETVVGVAEQYRAIHRKNENGGNEHDDDDGAMYRRRRRSLGLCFST</sequence>
<evidence type="ECO:0008006" key="10">
    <source>
        <dbReference type="Google" id="ProtNLM"/>
    </source>
</evidence>
<dbReference type="InterPro" id="IPR003008">
    <property type="entry name" value="Tubulin_FtsZ_GTPase"/>
</dbReference>
<keyword evidence="4 5" id="KW-0342">GTP-binding</keyword>
<accession>A0A830HFN3</accession>
<protein>
    <recommendedName>
        <fullName evidence="10">Tubulin/FtsZ GTPase domain-containing protein</fullName>
    </recommendedName>
</protein>
<evidence type="ECO:0000259" key="6">
    <source>
        <dbReference type="SMART" id="SM00864"/>
    </source>
</evidence>
<dbReference type="AlphaFoldDB" id="A0A830HFN3"/>
<evidence type="ECO:0000256" key="4">
    <source>
        <dbReference type="ARBA" id="ARBA00023134"/>
    </source>
</evidence>
<dbReference type="GO" id="GO:0007017">
    <property type="term" value="P:microtubule-based process"/>
    <property type="evidence" value="ECO:0007669"/>
    <property type="project" value="InterPro"/>
</dbReference>
<dbReference type="Pfam" id="PF00091">
    <property type="entry name" value="Tubulin"/>
    <property type="match status" value="1"/>
</dbReference>
<dbReference type="Proteomes" id="UP000660262">
    <property type="component" value="Unassembled WGS sequence"/>
</dbReference>
<dbReference type="PRINTS" id="PR01161">
    <property type="entry name" value="TUBULIN"/>
</dbReference>
<dbReference type="EMBL" id="BNJQ01000008">
    <property type="protein sequence ID" value="GHP04600.1"/>
    <property type="molecule type" value="Genomic_DNA"/>
</dbReference>
<dbReference type="InterPro" id="IPR036525">
    <property type="entry name" value="Tubulin/FtsZ_GTPase_sf"/>
</dbReference>
<evidence type="ECO:0000256" key="3">
    <source>
        <dbReference type="ARBA" id="ARBA00022741"/>
    </source>
</evidence>
<proteinExistence type="inferred from homology"/>
<dbReference type="OrthoDB" id="1662883at2759"/>
<organism evidence="8 9">
    <name type="scientific">Pycnococcus provasolii</name>
    <dbReference type="NCBI Taxonomy" id="41880"/>
    <lineage>
        <taxon>Eukaryota</taxon>
        <taxon>Viridiplantae</taxon>
        <taxon>Chlorophyta</taxon>
        <taxon>Pseudoscourfieldiophyceae</taxon>
        <taxon>Pseudoscourfieldiales</taxon>
        <taxon>Pycnococcaceae</taxon>
        <taxon>Pycnococcus</taxon>
    </lineage>
</organism>
<comment type="similarity">
    <text evidence="1 5">Belongs to the tubulin family.</text>
</comment>
<dbReference type="SMART" id="SM00864">
    <property type="entry name" value="Tubulin"/>
    <property type="match status" value="1"/>
</dbReference>
<evidence type="ECO:0000256" key="5">
    <source>
        <dbReference type="RuleBase" id="RU000352"/>
    </source>
</evidence>
<evidence type="ECO:0000256" key="1">
    <source>
        <dbReference type="ARBA" id="ARBA00009636"/>
    </source>
</evidence>
<gene>
    <name evidence="8" type="ORF">PPROV_000335400</name>
</gene>
<name>A0A830HFN3_9CHLO</name>
<evidence type="ECO:0000313" key="8">
    <source>
        <dbReference type="EMBL" id="GHP04600.1"/>
    </source>
</evidence>
<evidence type="ECO:0000313" key="9">
    <source>
        <dbReference type="Proteomes" id="UP000660262"/>
    </source>
</evidence>
<dbReference type="PRINTS" id="PR01519">
    <property type="entry name" value="EPSLNTUBULIN"/>
</dbReference>
<comment type="caution">
    <text evidence="8">The sequence shown here is derived from an EMBL/GenBank/DDBJ whole genome shotgun (WGS) entry which is preliminary data.</text>
</comment>
<dbReference type="PROSITE" id="PS00227">
    <property type="entry name" value="TUBULIN"/>
    <property type="match status" value="1"/>
</dbReference>
<dbReference type="Pfam" id="PF03953">
    <property type="entry name" value="Tubulin_C"/>
    <property type="match status" value="1"/>
</dbReference>
<dbReference type="InterPro" id="IPR000217">
    <property type="entry name" value="Tubulin"/>
</dbReference>
<evidence type="ECO:0000256" key="2">
    <source>
        <dbReference type="ARBA" id="ARBA00022701"/>
    </source>
</evidence>
<dbReference type="InterPro" id="IPR004057">
    <property type="entry name" value="Epsilon_tubulin"/>
</dbReference>
<dbReference type="SMART" id="SM00865">
    <property type="entry name" value="Tubulin_C"/>
    <property type="match status" value="1"/>
</dbReference>
<dbReference type="PANTHER" id="PTHR11588">
    <property type="entry name" value="TUBULIN"/>
    <property type="match status" value="1"/>
</dbReference>
<dbReference type="InterPro" id="IPR017975">
    <property type="entry name" value="Tubulin_CS"/>
</dbReference>